<feature type="domain" description="Mur ligase central" evidence="20">
    <location>
        <begin position="117"/>
        <end position="291"/>
    </location>
</feature>
<dbReference type="Gene3D" id="3.40.1190.10">
    <property type="entry name" value="Mur-like, catalytic domain"/>
    <property type="match status" value="1"/>
</dbReference>
<keyword evidence="9 17" id="KW-0547">Nucleotide-binding</keyword>
<keyword evidence="7 17" id="KW-0963">Cytoplasm</keyword>
<dbReference type="EMBL" id="FOGT01000002">
    <property type="protein sequence ID" value="SER63803.1"/>
    <property type="molecule type" value="Genomic_DNA"/>
</dbReference>
<dbReference type="HAMAP" id="MF_00639">
    <property type="entry name" value="MurD"/>
    <property type="match status" value="1"/>
</dbReference>
<evidence type="ECO:0000259" key="19">
    <source>
        <dbReference type="Pfam" id="PF02875"/>
    </source>
</evidence>
<dbReference type="SUPFAM" id="SSF51984">
    <property type="entry name" value="MurCD N-terminal domain"/>
    <property type="match status" value="1"/>
</dbReference>
<evidence type="ECO:0000256" key="6">
    <source>
        <dbReference type="ARBA" id="ARBA00015655"/>
    </source>
</evidence>
<keyword evidence="17 18" id="KW-0132">Cell division</keyword>
<evidence type="ECO:0000256" key="5">
    <source>
        <dbReference type="ARBA" id="ARBA00012212"/>
    </source>
</evidence>
<accession>A0A1H9QVT3</accession>
<evidence type="ECO:0000256" key="11">
    <source>
        <dbReference type="ARBA" id="ARBA00022960"/>
    </source>
</evidence>
<dbReference type="Proteomes" id="UP000198571">
    <property type="component" value="Unassembled WGS sequence"/>
</dbReference>
<dbReference type="Gene3D" id="3.40.50.720">
    <property type="entry name" value="NAD(P)-binding Rossmann-like Domain"/>
    <property type="match status" value="1"/>
</dbReference>
<evidence type="ECO:0000256" key="7">
    <source>
        <dbReference type="ARBA" id="ARBA00022490"/>
    </source>
</evidence>
<evidence type="ECO:0000256" key="10">
    <source>
        <dbReference type="ARBA" id="ARBA00022840"/>
    </source>
</evidence>
<proteinExistence type="inferred from homology"/>
<evidence type="ECO:0000256" key="9">
    <source>
        <dbReference type="ARBA" id="ARBA00022741"/>
    </source>
</evidence>
<evidence type="ECO:0000313" key="21">
    <source>
        <dbReference type="EMBL" id="SER63803.1"/>
    </source>
</evidence>
<keyword evidence="17 18" id="KW-0131">Cell cycle</keyword>
<feature type="domain" description="Mur ligase C-terminal" evidence="19">
    <location>
        <begin position="313"/>
        <end position="427"/>
    </location>
</feature>
<comment type="similarity">
    <text evidence="4 17">Belongs to the MurCDEF family.</text>
</comment>
<keyword evidence="12 17" id="KW-0573">Peptidoglycan synthesis</keyword>
<evidence type="ECO:0000256" key="12">
    <source>
        <dbReference type="ARBA" id="ARBA00022984"/>
    </source>
</evidence>
<evidence type="ECO:0000256" key="18">
    <source>
        <dbReference type="RuleBase" id="RU003664"/>
    </source>
</evidence>
<dbReference type="InterPro" id="IPR005762">
    <property type="entry name" value="MurD"/>
</dbReference>
<dbReference type="InterPro" id="IPR036565">
    <property type="entry name" value="Mur-like_cat_sf"/>
</dbReference>
<comment type="catalytic activity">
    <reaction evidence="16 17 18">
        <text>UDP-N-acetyl-alpha-D-muramoyl-L-alanine + D-glutamate + ATP = UDP-N-acetyl-alpha-D-muramoyl-L-alanyl-D-glutamate + ADP + phosphate + H(+)</text>
        <dbReference type="Rhea" id="RHEA:16429"/>
        <dbReference type="ChEBI" id="CHEBI:15378"/>
        <dbReference type="ChEBI" id="CHEBI:29986"/>
        <dbReference type="ChEBI" id="CHEBI:30616"/>
        <dbReference type="ChEBI" id="CHEBI:43474"/>
        <dbReference type="ChEBI" id="CHEBI:83898"/>
        <dbReference type="ChEBI" id="CHEBI:83900"/>
        <dbReference type="ChEBI" id="CHEBI:456216"/>
        <dbReference type="EC" id="6.3.2.9"/>
    </reaction>
</comment>
<evidence type="ECO:0000256" key="2">
    <source>
        <dbReference type="ARBA" id="ARBA00004496"/>
    </source>
</evidence>
<gene>
    <name evidence="17" type="primary">murD</name>
    <name evidence="21" type="ORF">SAMN05518684_102367</name>
</gene>
<keyword evidence="8 17" id="KW-0436">Ligase</keyword>
<evidence type="ECO:0000313" key="22">
    <source>
        <dbReference type="Proteomes" id="UP000198571"/>
    </source>
</evidence>
<protein>
    <recommendedName>
        <fullName evidence="6 17">UDP-N-acetylmuramoylalanine--D-glutamate ligase</fullName>
        <ecNumber evidence="5 17">6.3.2.9</ecNumber>
    </recommendedName>
    <alternativeName>
        <fullName evidence="15 17">D-glutamic acid-adding enzyme</fullName>
    </alternativeName>
    <alternativeName>
        <fullName evidence="14 17">UDP-N-acetylmuramoyl-L-alanyl-D-glutamate synthetase</fullName>
    </alternativeName>
</protein>
<comment type="pathway">
    <text evidence="3 17 18">Cell wall biogenesis; peptidoglycan biosynthesis.</text>
</comment>
<dbReference type="InterPro" id="IPR013221">
    <property type="entry name" value="Mur_ligase_cen"/>
</dbReference>
<dbReference type="PANTHER" id="PTHR43692:SF1">
    <property type="entry name" value="UDP-N-ACETYLMURAMOYLALANINE--D-GLUTAMATE LIGASE"/>
    <property type="match status" value="1"/>
</dbReference>
<evidence type="ECO:0000259" key="20">
    <source>
        <dbReference type="Pfam" id="PF08245"/>
    </source>
</evidence>
<evidence type="ECO:0000256" key="17">
    <source>
        <dbReference type="HAMAP-Rule" id="MF_00639"/>
    </source>
</evidence>
<dbReference type="OrthoDB" id="9809796at2"/>
<evidence type="ECO:0000256" key="1">
    <source>
        <dbReference type="ARBA" id="ARBA00002734"/>
    </source>
</evidence>
<comment type="function">
    <text evidence="1 17 18">Cell wall formation. Catalyzes the addition of glutamate to the nucleotide precursor UDP-N-acetylmuramoyl-L-alanine (UMA).</text>
</comment>
<dbReference type="GO" id="GO:0051301">
    <property type="term" value="P:cell division"/>
    <property type="evidence" value="ECO:0007669"/>
    <property type="project" value="UniProtKB-KW"/>
</dbReference>
<dbReference type="InterPro" id="IPR004101">
    <property type="entry name" value="Mur_ligase_C"/>
</dbReference>
<dbReference type="SUPFAM" id="SSF53623">
    <property type="entry name" value="MurD-like peptide ligases, catalytic domain"/>
    <property type="match status" value="1"/>
</dbReference>
<keyword evidence="10 17" id="KW-0067">ATP-binding</keyword>
<dbReference type="UniPathway" id="UPA00219"/>
<evidence type="ECO:0000256" key="4">
    <source>
        <dbReference type="ARBA" id="ARBA00010416"/>
    </source>
</evidence>
<keyword evidence="22" id="KW-1185">Reference proteome</keyword>
<dbReference type="GO" id="GO:0071555">
    <property type="term" value="P:cell wall organization"/>
    <property type="evidence" value="ECO:0007669"/>
    <property type="project" value="UniProtKB-KW"/>
</dbReference>
<dbReference type="InterPro" id="IPR036615">
    <property type="entry name" value="Mur_ligase_C_dom_sf"/>
</dbReference>
<dbReference type="SUPFAM" id="SSF53244">
    <property type="entry name" value="MurD-like peptide ligases, peptide-binding domain"/>
    <property type="match status" value="1"/>
</dbReference>
<dbReference type="GO" id="GO:0008360">
    <property type="term" value="P:regulation of cell shape"/>
    <property type="evidence" value="ECO:0007669"/>
    <property type="project" value="UniProtKB-KW"/>
</dbReference>
<keyword evidence="11 17" id="KW-0133">Cell shape</keyword>
<dbReference type="GO" id="GO:0009252">
    <property type="term" value="P:peptidoglycan biosynthetic process"/>
    <property type="evidence" value="ECO:0007669"/>
    <property type="project" value="UniProtKB-UniRule"/>
</dbReference>
<dbReference type="GO" id="GO:0005524">
    <property type="term" value="F:ATP binding"/>
    <property type="evidence" value="ECO:0007669"/>
    <property type="project" value="UniProtKB-UniRule"/>
</dbReference>
<dbReference type="RefSeq" id="WP_093047685.1">
    <property type="nucleotide sequence ID" value="NZ_FOGT01000002.1"/>
</dbReference>
<dbReference type="GO" id="GO:0008764">
    <property type="term" value="F:UDP-N-acetylmuramoylalanine-D-glutamate ligase activity"/>
    <property type="evidence" value="ECO:0007669"/>
    <property type="project" value="UniProtKB-UniRule"/>
</dbReference>
<keyword evidence="13 17" id="KW-0961">Cell wall biogenesis/degradation</keyword>
<dbReference type="Pfam" id="PF21799">
    <property type="entry name" value="MurD-like_N"/>
    <property type="match status" value="1"/>
</dbReference>
<evidence type="ECO:0000256" key="8">
    <source>
        <dbReference type="ARBA" id="ARBA00022598"/>
    </source>
</evidence>
<dbReference type="STRING" id="1601833.SAMN05518684_102367"/>
<evidence type="ECO:0000256" key="15">
    <source>
        <dbReference type="ARBA" id="ARBA00032324"/>
    </source>
</evidence>
<dbReference type="PANTHER" id="PTHR43692">
    <property type="entry name" value="UDP-N-ACETYLMURAMOYLALANINE--D-GLUTAMATE LIGASE"/>
    <property type="match status" value="1"/>
</dbReference>
<dbReference type="Pfam" id="PF02875">
    <property type="entry name" value="Mur_ligase_C"/>
    <property type="match status" value="1"/>
</dbReference>
<feature type="binding site" evidence="17">
    <location>
        <begin position="119"/>
        <end position="125"/>
    </location>
    <ligand>
        <name>ATP</name>
        <dbReference type="ChEBI" id="CHEBI:30616"/>
    </ligand>
</feature>
<evidence type="ECO:0000256" key="16">
    <source>
        <dbReference type="ARBA" id="ARBA00047632"/>
    </source>
</evidence>
<reference evidence="22" key="1">
    <citation type="submission" date="2016-10" db="EMBL/GenBank/DDBJ databases">
        <authorList>
            <person name="Varghese N."/>
            <person name="Submissions S."/>
        </authorList>
    </citation>
    <scope>NUCLEOTIDE SEQUENCE [LARGE SCALE GENOMIC DNA]</scope>
    <source>
        <strain evidence="22">S9</strain>
    </source>
</reference>
<sequence>MKLVNKFKDKKVLVLGLAKSGTEAAKLLNHLGAQVTVNDRKPYEENEQAKELEKEGIEVVCGSHPEELVSEELNYLVKNPGVRYDHPLVAKAKGLNIPIYTEVELAYLISEAEMIGITGSNGKTTTTTYVGEMLKGGRRNPLIAGNIGKVACKVAREATPKDEMVVELSSFQLMGTETFAPKIAVLLNFVEAHLDYHGSMDDYIEAKSHIFRNQTSGDYLIYNADDPLVSKVVKEAKAQLIPFSVEKNLENGACLSEGWLTVFNEKLIQAKDMSLPGDHNVANALAAAAAAILGGADIEQIRHVLKTFEGVEHRLQFIGDVEGRKVYNNSKATNVPATITALKAFNQPVVLIAGGLDRGLSFDALKPLLSEKVSALITYGETKDKLAETGRQSGVPFVDSADTLNEATSKAYSCSNKGDVILLSPACASWDQFKTFEERGKAFTEQVELIKQQK</sequence>
<dbReference type="Gene3D" id="3.90.190.20">
    <property type="entry name" value="Mur ligase, C-terminal domain"/>
    <property type="match status" value="1"/>
</dbReference>
<comment type="subcellular location">
    <subcellularLocation>
        <location evidence="2 17 18">Cytoplasm</location>
    </subcellularLocation>
</comment>
<organism evidence="21 22">
    <name type="scientific">Salipaludibacillus aurantiacus</name>
    <dbReference type="NCBI Taxonomy" id="1601833"/>
    <lineage>
        <taxon>Bacteria</taxon>
        <taxon>Bacillati</taxon>
        <taxon>Bacillota</taxon>
        <taxon>Bacilli</taxon>
        <taxon>Bacillales</taxon>
        <taxon>Bacillaceae</taxon>
    </lineage>
</organism>
<evidence type="ECO:0000256" key="3">
    <source>
        <dbReference type="ARBA" id="ARBA00004752"/>
    </source>
</evidence>
<dbReference type="NCBIfam" id="TIGR01087">
    <property type="entry name" value="murD"/>
    <property type="match status" value="1"/>
</dbReference>
<dbReference type="GO" id="GO:0005737">
    <property type="term" value="C:cytoplasm"/>
    <property type="evidence" value="ECO:0007669"/>
    <property type="project" value="UniProtKB-SubCell"/>
</dbReference>
<name>A0A1H9QVT3_9BACI</name>
<evidence type="ECO:0000256" key="14">
    <source>
        <dbReference type="ARBA" id="ARBA00030398"/>
    </source>
</evidence>
<dbReference type="Pfam" id="PF08245">
    <property type="entry name" value="Mur_ligase_M"/>
    <property type="match status" value="1"/>
</dbReference>
<dbReference type="EC" id="6.3.2.9" evidence="5 17"/>
<dbReference type="AlphaFoldDB" id="A0A1H9QVT3"/>
<evidence type="ECO:0000256" key="13">
    <source>
        <dbReference type="ARBA" id="ARBA00023316"/>
    </source>
</evidence>